<organism evidence="2 3">
    <name type="scientific">Megalurothrips usitatus</name>
    <name type="common">bean blossom thrips</name>
    <dbReference type="NCBI Taxonomy" id="439358"/>
    <lineage>
        <taxon>Eukaryota</taxon>
        <taxon>Metazoa</taxon>
        <taxon>Ecdysozoa</taxon>
        <taxon>Arthropoda</taxon>
        <taxon>Hexapoda</taxon>
        <taxon>Insecta</taxon>
        <taxon>Pterygota</taxon>
        <taxon>Neoptera</taxon>
        <taxon>Paraneoptera</taxon>
        <taxon>Thysanoptera</taxon>
        <taxon>Terebrantia</taxon>
        <taxon>Thripoidea</taxon>
        <taxon>Thripidae</taxon>
        <taxon>Megalurothrips</taxon>
    </lineage>
</organism>
<feature type="region of interest" description="Disordered" evidence="1">
    <location>
        <begin position="124"/>
        <end position="161"/>
    </location>
</feature>
<keyword evidence="3" id="KW-1185">Reference proteome</keyword>
<evidence type="ECO:0000313" key="2">
    <source>
        <dbReference type="EMBL" id="KAJ1519952.1"/>
    </source>
</evidence>
<comment type="caution">
    <text evidence="2">The sequence shown here is derived from an EMBL/GenBank/DDBJ whole genome shotgun (WGS) entry which is preliminary data.</text>
</comment>
<proteinExistence type="predicted"/>
<sequence length="301" mass="33244">MFDGCPEMEQPYQQPPIVNNPSASWLHTPPTQMPWRLPVANQPVVMRFTGDSNSLGCPAPSLEPKVPITDLLNLPKVQPKRKSWDCEIEYPTPPLKQLITEEKMAENLNCMHISNSYVSHQIGSNQPMSIPLPESPSLTSPEPVSVSSSDSSSSMLDSSLDGKDRTVALCEQLRKLISESSVIPSPLLNKVERPCNALVLWQPPGGSIFKNLEKASSSNDQEEEVTLQSKQERESKPSASDQNFSSESSNENSWDDLMDNNNSTNAMDLNLFASSSSSSQLLPSEVPLPDDDFMEDSMMDF</sequence>
<accession>A0AAV7X689</accession>
<gene>
    <name evidence="2" type="ORF">ONE63_004186</name>
</gene>
<reference evidence="2" key="1">
    <citation type="submission" date="2022-12" db="EMBL/GenBank/DDBJ databases">
        <title>Chromosome-level genome assembly of the bean flower thrips Megalurothrips usitatus.</title>
        <authorList>
            <person name="Ma L."/>
            <person name="Liu Q."/>
            <person name="Li H."/>
            <person name="Cai W."/>
        </authorList>
    </citation>
    <scope>NUCLEOTIDE SEQUENCE</scope>
    <source>
        <strain evidence="2">Cailab_2022a</strain>
    </source>
</reference>
<feature type="region of interest" description="Disordered" evidence="1">
    <location>
        <begin position="214"/>
        <end position="301"/>
    </location>
</feature>
<dbReference type="AlphaFoldDB" id="A0AAV7X689"/>
<feature type="compositionally biased region" description="Low complexity" evidence="1">
    <location>
        <begin position="129"/>
        <end position="159"/>
    </location>
</feature>
<feature type="compositionally biased region" description="Acidic residues" evidence="1">
    <location>
        <begin position="288"/>
        <end position="301"/>
    </location>
</feature>
<evidence type="ECO:0000256" key="1">
    <source>
        <dbReference type="SAM" id="MobiDB-lite"/>
    </source>
</evidence>
<name>A0AAV7X689_9NEOP</name>
<evidence type="ECO:0000313" key="3">
    <source>
        <dbReference type="Proteomes" id="UP001075354"/>
    </source>
</evidence>
<protein>
    <submittedName>
        <fullName evidence="2">Uncharacterized protein</fullName>
    </submittedName>
</protein>
<dbReference type="EMBL" id="JAPTSV010000015">
    <property type="protein sequence ID" value="KAJ1519952.1"/>
    <property type="molecule type" value="Genomic_DNA"/>
</dbReference>
<dbReference type="Proteomes" id="UP001075354">
    <property type="component" value="Chromosome 15"/>
</dbReference>